<comment type="caution">
    <text evidence="3">The sequence shown here is derived from an EMBL/GenBank/DDBJ whole genome shotgun (WGS) entry which is preliminary data.</text>
</comment>
<dbReference type="AlphaFoldDB" id="A0A150TN08"/>
<evidence type="ECO:0000313" key="3">
    <source>
        <dbReference type="EMBL" id="KYG05848.1"/>
    </source>
</evidence>
<dbReference type="Gene3D" id="3.90.1570.10">
    <property type="entry name" value="tt1808, chain A"/>
    <property type="match status" value="1"/>
</dbReference>
<feature type="domain" description="Putative restriction endonuclease" evidence="2">
    <location>
        <begin position="40"/>
        <end position="174"/>
    </location>
</feature>
<feature type="region of interest" description="Disordered" evidence="1">
    <location>
        <begin position="1"/>
        <end position="39"/>
    </location>
</feature>
<feature type="non-terminal residue" evidence="3">
    <location>
        <position position="240"/>
    </location>
</feature>
<dbReference type="InterPro" id="IPR012296">
    <property type="entry name" value="Nuclease_put_TT1808"/>
</dbReference>
<dbReference type="CDD" id="cd06260">
    <property type="entry name" value="DUF820-like"/>
    <property type="match status" value="1"/>
</dbReference>
<reference evidence="3 4" key="1">
    <citation type="submission" date="2014-02" db="EMBL/GenBank/DDBJ databases">
        <title>The small core and large imbalanced accessory genome model reveals a collaborative survival strategy of Sorangium cellulosum strains in nature.</title>
        <authorList>
            <person name="Han K."/>
            <person name="Peng R."/>
            <person name="Blom J."/>
            <person name="Li Y.-Z."/>
        </authorList>
    </citation>
    <scope>NUCLEOTIDE SEQUENCE [LARGE SCALE GENOMIC DNA]</scope>
    <source>
        <strain evidence="3 4">So0007-03</strain>
    </source>
</reference>
<accession>A0A150TN08</accession>
<dbReference type="InterPro" id="IPR008538">
    <property type="entry name" value="Uma2"/>
</dbReference>
<evidence type="ECO:0000259" key="2">
    <source>
        <dbReference type="Pfam" id="PF05685"/>
    </source>
</evidence>
<dbReference type="InterPro" id="IPR011335">
    <property type="entry name" value="Restrct_endonuc-II-like"/>
</dbReference>
<evidence type="ECO:0000256" key="1">
    <source>
        <dbReference type="SAM" id="MobiDB-lite"/>
    </source>
</evidence>
<gene>
    <name evidence="3" type="ORF">BE21_38090</name>
</gene>
<dbReference type="SUPFAM" id="SSF52980">
    <property type="entry name" value="Restriction endonuclease-like"/>
    <property type="match status" value="1"/>
</dbReference>
<organism evidence="3 4">
    <name type="scientific">Sorangium cellulosum</name>
    <name type="common">Polyangium cellulosum</name>
    <dbReference type="NCBI Taxonomy" id="56"/>
    <lineage>
        <taxon>Bacteria</taxon>
        <taxon>Pseudomonadati</taxon>
        <taxon>Myxococcota</taxon>
        <taxon>Polyangia</taxon>
        <taxon>Polyangiales</taxon>
        <taxon>Polyangiaceae</taxon>
        <taxon>Sorangium</taxon>
    </lineage>
</organism>
<dbReference type="EMBL" id="JEME01001880">
    <property type="protein sequence ID" value="KYG05848.1"/>
    <property type="molecule type" value="Genomic_DNA"/>
</dbReference>
<dbReference type="Pfam" id="PF05685">
    <property type="entry name" value="Uma2"/>
    <property type="match status" value="1"/>
</dbReference>
<dbReference type="Proteomes" id="UP000075502">
    <property type="component" value="Unassembled WGS sequence"/>
</dbReference>
<sequence length="240" mass="26134">MLERMRSRHDHVLLAPGADASGRTLKAPSSSRARPHVDDRLAPPETRVEYLDGAEIFAAPADTPHATQHFDLTYVLGAHVAPGYRGAVDMLTRADEGSDYAPDASVFAQKPDRGGRRRLEELAFEVSDKQALAVPTSKARRLIDRGVRRVFCILVKQHRVLEWSRETDGWRTLPKDAVIEDPCLVRPLPLQALLDAASSDDAVARALLQKRVPALEAALAEGEARGEARGVALGEALGEA</sequence>
<evidence type="ECO:0000313" key="4">
    <source>
        <dbReference type="Proteomes" id="UP000075502"/>
    </source>
</evidence>
<protein>
    <recommendedName>
        <fullName evidence="2">Putative restriction endonuclease domain-containing protein</fullName>
    </recommendedName>
</protein>
<proteinExistence type="predicted"/>
<name>A0A150TN08_SORCE</name>